<proteinExistence type="predicted"/>
<evidence type="ECO:0000313" key="1">
    <source>
        <dbReference type="EMBL" id="DAD69731.1"/>
    </source>
</evidence>
<accession>A0A8S5LIV1</accession>
<protein>
    <submittedName>
        <fullName evidence="1">Uncharacterized protein</fullName>
    </submittedName>
</protein>
<name>A0A8S5LIV1_9CAUD</name>
<organism evidence="1">
    <name type="scientific">Myoviridae sp. ctFCq8</name>
    <dbReference type="NCBI Taxonomy" id="2827605"/>
    <lineage>
        <taxon>Viruses</taxon>
        <taxon>Duplodnaviria</taxon>
        <taxon>Heunggongvirae</taxon>
        <taxon>Uroviricota</taxon>
        <taxon>Caudoviricetes</taxon>
    </lineage>
</organism>
<sequence length="30" mass="3560">MCTPIGNPFRFYRGKWGYLQGAKRGYLHEI</sequence>
<reference evidence="1" key="1">
    <citation type="journal article" date="2021" name="Proc. Natl. Acad. Sci. U.S.A.">
        <title>A Catalog of Tens of Thousands of Viruses from Human Metagenomes Reveals Hidden Associations with Chronic Diseases.</title>
        <authorList>
            <person name="Tisza M.J."/>
            <person name="Buck C.B."/>
        </authorList>
    </citation>
    <scope>NUCLEOTIDE SEQUENCE</scope>
    <source>
        <strain evidence="1">CtFCq8</strain>
    </source>
</reference>
<dbReference type="EMBL" id="BK015854">
    <property type="protein sequence ID" value="DAD69731.1"/>
    <property type="molecule type" value="Genomic_DNA"/>
</dbReference>